<dbReference type="Pfam" id="PF13472">
    <property type="entry name" value="Lipase_GDSL_2"/>
    <property type="match status" value="1"/>
</dbReference>
<evidence type="ECO:0000256" key="1">
    <source>
        <dbReference type="SAM" id="SignalP"/>
    </source>
</evidence>
<dbReference type="EMBL" id="UNOZ01000013">
    <property type="protein sequence ID" value="SYX89453.1"/>
    <property type="molecule type" value="Genomic_DNA"/>
</dbReference>
<dbReference type="PANTHER" id="PTHR30383">
    <property type="entry name" value="THIOESTERASE 1/PROTEASE 1/LYSOPHOSPHOLIPASE L1"/>
    <property type="match status" value="1"/>
</dbReference>
<dbReference type="CDD" id="cd00229">
    <property type="entry name" value="SGNH_hydrolase"/>
    <property type="match status" value="1"/>
</dbReference>
<keyword evidence="1" id="KW-0732">Signal</keyword>
<dbReference type="SUPFAM" id="SSF52266">
    <property type="entry name" value="SGNH hydrolase"/>
    <property type="match status" value="1"/>
</dbReference>
<proteinExistence type="predicted"/>
<feature type="chain" id="PRO_5016723237" evidence="1">
    <location>
        <begin position="18"/>
        <end position="370"/>
    </location>
</feature>
<feature type="signal peptide" evidence="1">
    <location>
        <begin position="1"/>
        <end position="17"/>
    </location>
</feature>
<dbReference type="RefSeq" id="WP_167469035.1">
    <property type="nucleotide sequence ID" value="NZ_CBCSFL010000048.1"/>
</dbReference>
<accession>A0A383RRR5</accession>
<evidence type="ECO:0000313" key="4">
    <source>
        <dbReference type="Proteomes" id="UP000263595"/>
    </source>
</evidence>
<dbReference type="Proteomes" id="UP000263595">
    <property type="component" value="Unassembled WGS sequence"/>
</dbReference>
<organism evidence="3 4">
    <name type="scientific">Pseudomonas reidholzensis</name>
    <dbReference type="NCBI Taxonomy" id="1785162"/>
    <lineage>
        <taxon>Bacteria</taxon>
        <taxon>Pseudomonadati</taxon>
        <taxon>Pseudomonadota</taxon>
        <taxon>Gammaproteobacteria</taxon>
        <taxon>Pseudomonadales</taxon>
        <taxon>Pseudomonadaceae</taxon>
        <taxon>Pseudomonas</taxon>
    </lineage>
</organism>
<protein>
    <submittedName>
        <fullName evidence="3">Lysophospholipase L1-like esterase</fullName>
    </submittedName>
</protein>
<name>A0A383RRR5_9PSED</name>
<evidence type="ECO:0000259" key="2">
    <source>
        <dbReference type="Pfam" id="PF13472"/>
    </source>
</evidence>
<dbReference type="InterPro" id="IPR036514">
    <property type="entry name" value="SGNH_hydro_sf"/>
</dbReference>
<keyword evidence="4" id="KW-1185">Reference proteome</keyword>
<dbReference type="AlphaFoldDB" id="A0A383RRR5"/>
<gene>
    <name evidence="3" type="ORF">CCOS865_01706</name>
</gene>
<evidence type="ECO:0000313" key="3">
    <source>
        <dbReference type="EMBL" id="SYX89453.1"/>
    </source>
</evidence>
<sequence>MRYCLIALALFSLQAMAGKDDTPLQDHFIKCENRDCSAYTSSKFRMGDSFLTGRSIEGESFFADADSNRSFNTAFPPKKIIAVHNHNTGQLYKSGVDYLPSATGITIPEHSAIAFAPKGFITTATPEEIKNYGVRVTTEFQAYQYDITYSKESVFYPKIYGSLGSLASKLGNATVRITFYGDSITQGANATSSYAPPHQPAYPELVMARLSELYPGRVEYRNNSVGGWSAINAAKAVDKRVNDLPADLVVLAFGMNDAGAYAPAEYRKHIKRLIDSIRAKQPDSAILLATPIRANPQSFIQKHQYVDGYLESLTSLAYEYSSVAVVDLTAAWDRILENKRYYDVTGNGLNHPNDFGHRIIAEVVLDAIVK</sequence>
<dbReference type="InterPro" id="IPR051532">
    <property type="entry name" value="Ester_Hydrolysis_Enzymes"/>
</dbReference>
<dbReference type="GO" id="GO:0004622">
    <property type="term" value="F:phosphatidylcholine lysophospholipase activity"/>
    <property type="evidence" value="ECO:0007669"/>
    <property type="project" value="TreeGrafter"/>
</dbReference>
<dbReference type="PANTHER" id="PTHR30383:SF5">
    <property type="entry name" value="SGNH HYDROLASE-TYPE ESTERASE DOMAIN-CONTAINING PROTEIN"/>
    <property type="match status" value="1"/>
</dbReference>
<dbReference type="Gene3D" id="3.40.50.1110">
    <property type="entry name" value="SGNH hydrolase"/>
    <property type="match status" value="1"/>
</dbReference>
<reference evidence="4" key="1">
    <citation type="submission" date="2018-08" db="EMBL/GenBank/DDBJ databases">
        <authorList>
            <person name="Blom J."/>
        </authorList>
    </citation>
    <scope>NUCLEOTIDE SEQUENCE [LARGE SCALE GENOMIC DNA]</scope>
    <source>
        <strain evidence="4">CCOS 865</strain>
    </source>
</reference>
<dbReference type="InterPro" id="IPR013830">
    <property type="entry name" value="SGNH_hydro"/>
</dbReference>
<feature type="domain" description="SGNH hydrolase-type esterase" evidence="2">
    <location>
        <begin position="179"/>
        <end position="359"/>
    </location>
</feature>